<keyword evidence="2" id="KW-1185">Reference proteome</keyword>
<sequence>MVLNVLVAFVSIGFLHTKAQIVCMPDLPGTALDSTTEPNSEMSYQYGPVALRYRYAALNTSVCTHIPTYPSVLTQLVKIASRDSHGIVIGDVMGDTVGAHKTAILQGLVHQYELRETSLCNGTVKPIRINPFYVFDSNITIKASYSLPLVKNRYVSFSPDFDCTIGSPGDLSVCATQGSAVPVPETIYYVDNLNMCYFTLQTTSVTTALQTTSFTTPLQTTSVTTALQTTSFTTPLQTTSFTTPLQTTSVTTTSVVTETLILPESPTSTLLDFTQSTSLTIDSVSVDIVTSYTPEDLSYTSEDMYLTTSDNEVTDVLTVEPPLAKATRNLPVYVGICVQIILLLISN</sequence>
<proteinExistence type="predicted"/>
<dbReference type="OrthoDB" id="41074at10239"/>
<evidence type="ECO:0000313" key="2">
    <source>
        <dbReference type="Proteomes" id="UP000203507"/>
    </source>
</evidence>
<reference evidence="1" key="1">
    <citation type="journal article" date="2017" name="Vet. Pathol.">
        <title>Ranid Herpesvirus 3 and Proliferative Dermatitis in Free-Ranging Wild Common Frogs (Rana Temporaria).</title>
        <authorList>
            <person name="Origgi F.C."/>
            <person name="Schmidt B.R."/>
            <person name="Lohmann P."/>
            <person name="Otten P."/>
            <person name="Akdesir E."/>
            <person name="Gaschen V."/>
            <person name="Aguilar-Bultet L."/>
            <person name="Wahli T."/>
            <person name="Sattler U."/>
            <person name="Stoffel M.H."/>
        </authorList>
    </citation>
    <scope>NUCLEOTIDE SEQUENCE [LARGE SCALE GENOMIC DNA]</scope>
    <source>
        <strain evidence="1">FO1_2015</strain>
    </source>
</reference>
<protein>
    <submittedName>
        <fullName evidence="1">Uncharacterized protein</fullName>
    </submittedName>
</protein>
<name>A0A1X9T5E4_9VIRU</name>
<dbReference type="RefSeq" id="YP_009362429.1">
    <property type="nucleotide sequence ID" value="NC_034618.1"/>
</dbReference>
<dbReference type="KEGG" id="vg:32878254"/>
<dbReference type="GeneID" id="32878254"/>
<dbReference type="Proteomes" id="UP000203507">
    <property type="component" value="Segment"/>
</dbReference>
<organism evidence="1">
    <name type="scientific">Ranid herpesvirus 3</name>
    <dbReference type="NCBI Taxonomy" id="1987509"/>
    <lineage>
        <taxon>Viruses</taxon>
        <taxon>Duplodnaviria</taxon>
        <taxon>Heunggongvirae</taxon>
        <taxon>Peploviricota</taxon>
        <taxon>Herviviricetes</taxon>
        <taxon>Herpesvirales</taxon>
        <taxon>Alloherpesviridae</taxon>
        <taxon>Batravirus</taxon>
        <taxon>Batravirus ranidallo3</taxon>
    </lineage>
</organism>
<accession>A0A1X9T5E4</accession>
<evidence type="ECO:0000313" key="1">
    <source>
        <dbReference type="EMBL" id="ARR28920.1"/>
    </source>
</evidence>
<dbReference type="EMBL" id="KX832224">
    <property type="protein sequence ID" value="ARR28920.1"/>
    <property type="molecule type" value="Genomic_DNA"/>
</dbReference>